<dbReference type="PANTHER" id="PTHR33643">
    <property type="entry name" value="UREASE ACCESSORY PROTEIN D"/>
    <property type="match status" value="1"/>
</dbReference>
<keyword evidence="3 4" id="KW-0143">Chaperone</keyword>
<evidence type="ECO:0000256" key="1">
    <source>
        <dbReference type="ARBA" id="ARBA00007177"/>
    </source>
</evidence>
<evidence type="ECO:0000256" key="4">
    <source>
        <dbReference type="HAMAP-Rule" id="MF_01384"/>
    </source>
</evidence>
<evidence type="ECO:0000313" key="5">
    <source>
        <dbReference type="EMBL" id="SKA71587.1"/>
    </source>
</evidence>
<evidence type="ECO:0000256" key="3">
    <source>
        <dbReference type="ARBA" id="ARBA00023186"/>
    </source>
</evidence>
<dbReference type="Pfam" id="PF01774">
    <property type="entry name" value="UreD"/>
    <property type="match status" value="1"/>
</dbReference>
<sequence length="287" mass="31406">MLPFSHSLLSRTVTEAAMAQGWQAELRLCFVQRSTKTVLASRSQRGPLAVQRPFYPEGEVCHAYVLHPPGGVVGGDCLQMHFQVASNAHALLTTPGATKFYRSAGLQAQQHQHFHVTDGCLEWLPQENIFFPGANTALHSTIHLDTAAQYIGWEIHCLGLPSIGEQFTHGKTLFKTAVYRAGKPLLLDRLLIASEADLHTAAGLRGQPVMATLYATPATPALLEAVRPHCQDIANGSAGVTLFNGVLVVRYLGNSTAQAQRLFRHLWQIIRPLVTGRPATPPRIWNT</sequence>
<comment type="similarity">
    <text evidence="1 4">Belongs to the UreD family.</text>
</comment>
<comment type="function">
    <text evidence="4">Required for maturation of urease via the functional incorporation of the urease nickel metallocenter.</text>
</comment>
<keyword evidence="2 4" id="KW-0996">Nickel insertion</keyword>
<proteinExistence type="inferred from homology"/>
<protein>
    <recommendedName>
        <fullName evidence="4">Urease accessory protein UreD</fullName>
    </recommendedName>
</protein>
<comment type="subunit">
    <text evidence="4">UreD, UreF and UreG form a complex that acts as a GTP-hydrolysis-dependent molecular chaperone, activating the urease apoprotein by helping to assemble the nickel containing metallocenter of UreC. The UreE protein probably delivers the nickel.</text>
</comment>
<keyword evidence="6" id="KW-1185">Reference proteome</keyword>
<dbReference type="AlphaFoldDB" id="A0A1T4W310"/>
<evidence type="ECO:0000313" key="6">
    <source>
        <dbReference type="Proteomes" id="UP000190460"/>
    </source>
</evidence>
<dbReference type="GO" id="GO:0016151">
    <property type="term" value="F:nickel cation binding"/>
    <property type="evidence" value="ECO:0007669"/>
    <property type="project" value="UniProtKB-UniRule"/>
</dbReference>
<dbReference type="EMBL" id="FUYB01000003">
    <property type="protein sequence ID" value="SKA71587.1"/>
    <property type="molecule type" value="Genomic_DNA"/>
</dbReference>
<evidence type="ECO:0000256" key="2">
    <source>
        <dbReference type="ARBA" id="ARBA00022988"/>
    </source>
</evidence>
<name>A0A1T4W310_9GAMM</name>
<gene>
    <name evidence="4" type="primary">ureD</name>
    <name evidence="5" type="ORF">SAMN02745130_00876</name>
</gene>
<dbReference type="GO" id="GO:0005737">
    <property type="term" value="C:cytoplasm"/>
    <property type="evidence" value="ECO:0007669"/>
    <property type="project" value="UniProtKB-SubCell"/>
</dbReference>
<dbReference type="HAMAP" id="MF_01384">
    <property type="entry name" value="UreD"/>
    <property type="match status" value="1"/>
</dbReference>
<dbReference type="InterPro" id="IPR002669">
    <property type="entry name" value="UreD"/>
</dbReference>
<comment type="subcellular location">
    <subcellularLocation>
        <location evidence="4">Cytoplasm</location>
    </subcellularLocation>
</comment>
<accession>A0A1T4W310</accession>
<dbReference type="RefSeq" id="WP_234975798.1">
    <property type="nucleotide sequence ID" value="NZ_FUYB01000003.1"/>
</dbReference>
<reference evidence="5 6" key="1">
    <citation type="submission" date="2017-02" db="EMBL/GenBank/DDBJ databases">
        <authorList>
            <person name="Peterson S.W."/>
        </authorList>
    </citation>
    <scope>NUCLEOTIDE SEQUENCE [LARGE SCALE GENOMIC DNA]</scope>
    <source>
        <strain evidence="5 6">ATCC 49788</strain>
    </source>
</reference>
<dbReference type="Proteomes" id="UP000190460">
    <property type="component" value="Unassembled WGS sequence"/>
</dbReference>
<keyword evidence="4" id="KW-0963">Cytoplasm</keyword>
<organism evidence="5 6">
    <name type="scientific">Thiothrix eikelboomii</name>
    <dbReference type="NCBI Taxonomy" id="92487"/>
    <lineage>
        <taxon>Bacteria</taxon>
        <taxon>Pseudomonadati</taxon>
        <taxon>Pseudomonadota</taxon>
        <taxon>Gammaproteobacteria</taxon>
        <taxon>Thiotrichales</taxon>
        <taxon>Thiotrichaceae</taxon>
        <taxon>Thiothrix</taxon>
    </lineage>
</organism>
<dbReference type="STRING" id="92487.SAMN02745130_00876"/>
<dbReference type="PANTHER" id="PTHR33643:SF1">
    <property type="entry name" value="UREASE ACCESSORY PROTEIN D"/>
    <property type="match status" value="1"/>
</dbReference>